<organism evidence="1 2">
    <name type="scientific">Candidatus Roizmanbacteria bacterium RIFCSPHIGHO2_02_FULL_38_11</name>
    <dbReference type="NCBI Taxonomy" id="1802039"/>
    <lineage>
        <taxon>Bacteria</taxon>
        <taxon>Candidatus Roizmaniibacteriota</taxon>
    </lineage>
</organism>
<protein>
    <submittedName>
        <fullName evidence="1">Uncharacterized protein</fullName>
    </submittedName>
</protein>
<name>A0A1F7H0A8_9BACT</name>
<proteinExistence type="predicted"/>
<comment type="caution">
    <text evidence="1">The sequence shown here is derived from an EMBL/GenBank/DDBJ whole genome shotgun (WGS) entry which is preliminary data.</text>
</comment>
<accession>A0A1F7H0A8</accession>
<dbReference type="AlphaFoldDB" id="A0A1F7H0A8"/>
<reference evidence="1 2" key="1">
    <citation type="journal article" date="2016" name="Nat. Commun.">
        <title>Thousands of microbial genomes shed light on interconnected biogeochemical processes in an aquifer system.</title>
        <authorList>
            <person name="Anantharaman K."/>
            <person name="Brown C.T."/>
            <person name="Hug L.A."/>
            <person name="Sharon I."/>
            <person name="Castelle C.J."/>
            <person name="Probst A.J."/>
            <person name="Thomas B.C."/>
            <person name="Singh A."/>
            <person name="Wilkins M.J."/>
            <person name="Karaoz U."/>
            <person name="Brodie E.L."/>
            <person name="Williams K.H."/>
            <person name="Hubbard S.S."/>
            <person name="Banfield J.F."/>
        </authorList>
    </citation>
    <scope>NUCLEOTIDE SEQUENCE [LARGE SCALE GENOMIC DNA]</scope>
</reference>
<gene>
    <name evidence="1" type="ORF">A3C25_03930</name>
</gene>
<dbReference type="Proteomes" id="UP000177913">
    <property type="component" value="Unassembled WGS sequence"/>
</dbReference>
<evidence type="ECO:0000313" key="2">
    <source>
        <dbReference type="Proteomes" id="UP000177913"/>
    </source>
</evidence>
<evidence type="ECO:0000313" key="1">
    <source>
        <dbReference type="EMBL" id="OGK24837.1"/>
    </source>
</evidence>
<dbReference type="EMBL" id="MFZO01000027">
    <property type="protein sequence ID" value="OGK24837.1"/>
    <property type="molecule type" value="Genomic_DNA"/>
</dbReference>
<sequence>MARPEAPNREQISQDQAIILATGERSEKLVLGHPALVIPFVGTDTGGFVSSLGVGAMYPQKRNLEIWGLILPHNLIQSYRAMRLLEGLPAIENDTLSACWSAATRDIRPVDSPRLDELSRLFPDYGQINLRAIITRIVRLHRRMKSNVGPIRSKQFVQLQQKILNDTPTAQELERMIQVLTQAGVHLNVYEIYEEIEAGRVLNSDRLKELLIEQEDMLKRMMAGDAPGIAEEDGFFGL</sequence>